<feature type="non-terminal residue" evidence="1">
    <location>
        <position position="1"/>
    </location>
</feature>
<feature type="non-terminal residue" evidence="1">
    <location>
        <position position="182"/>
    </location>
</feature>
<name>A0ABV3Q7U9_9BACL</name>
<organism evidence="1 2">
    <name type="scientific">Jeotgalibacillus marinus</name>
    <dbReference type="NCBI Taxonomy" id="86667"/>
    <lineage>
        <taxon>Bacteria</taxon>
        <taxon>Bacillati</taxon>
        <taxon>Bacillota</taxon>
        <taxon>Bacilli</taxon>
        <taxon>Bacillales</taxon>
        <taxon>Caryophanaceae</taxon>
        <taxon>Jeotgalibacillus</taxon>
    </lineage>
</organism>
<reference evidence="1 2" key="1">
    <citation type="journal article" date="1979" name="Int. J. Syst. Evol. Microbiol.">
        <title>Bacillus globisporus subsp. marinus subsp. nov.</title>
        <authorList>
            <person name="Liu H."/>
        </authorList>
    </citation>
    <scope>NUCLEOTIDE SEQUENCE [LARGE SCALE GENOMIC DNA]</scope>
    <source>
        <strain evidence="1 2">DSM 1297</strain>
    </source>
</reference>
<accession>A0ABV3Q7U9</accession>
<gene>
    <name evidence="1" type="ORF">AB1471_17050</name>
</gene>
<dbReference type="EMBL" id="JBFMIA010000081">
    <property type="protein sequence ID" value="MEW9503455.1"/>
    <property type="molecule type" value="Genomic_DNA"/>
</dbReference>
<dbReference type="Proteomes" id="UP001556040">
    <property type="component" value="Unassembled WGS sequence"/>
</dbReference>
<protein>
    <submittedName>
        <fullName evidence="1">Uncharacterized protein</fullName>
    </submittedName>
</protein>
<comment type="caution">
    <text evidence="1">The sequence shown here is derived from an EMBL/GenBank/DDBJ whole genome shotgun (WGS) entry which is preliminary data.</text>
</comment>
<proteinExistence type="predicted"/>
<evidence type="ECO:0000313" key="2">
    <source>
        <dbReference type="Proteomes" id="UP001556040"/>
    </source>
</evidence>
<evidence type="ECO:0000313" key="1">
    <source>
        <dbReference type="EMBL" id="MEW9503455.1"/>
    </source>
</evidence>
<dbReference type="RefSeq" id="WP_367780935.1">
    <property type="nucleotide sequence ID" value="NZ_JBFMIA010000081.1"/>
</dbReference>
<sequence length="182" mass="20771">AVDESNSEVSYLIFKEPNTYFKPQEIDYDVMAEATSLENIISLRFPLGGEEEKIIYSEGYEKINNGQPTNIFLSETIEELAPVFEKEQGEELKISVGNTFSNPMEVAIVQFLDFEQIPFDDGEMVHFINMDTEELYVSDITLPKVDEDTNYQVAVVHSPLSPTREDFDSLFLFGSYRLVITP</sequence>
<keyword evidence="2" id="KW-1185">Reference proteome</keyword>